<dbReference type="GO" id="GO:0004497">
    <property type="term" value="F:monooxygenase activity"/>
    <property type="evidence" value="ECO:0007669"/>
    <property type="project" value="UniProtKB-KW"/>
</dbReference>
<evidence type="ECO:0000256" key="2">
    <source>
        <dbReference type="ARBA" id="ARBA00023033"/>
    </source>
</evidence>
<dbReference type="AlphaFoldDB" id="A0A1M7TYT6"/>
<dbReference type="InterPro" id="IPR036188">
    <property type="entry name" value="FAD/NAD-bd_sf"/>
</dbReference>
<dbReference type="SUPFAM" id="SSF51905">
    <property type="entry name" value="FAD/NAD(P)-binding domain"/>
    <property type="match status" value="1"/>
</dbReference>
<reference evidence="4 5" key="1">
    <citation type="submission" date="2016-12" db="EMBL/GenBank/DDBJ databases">
        <authorList>
            <person name="Song W.-J."/>
            <person name="Kurnit D.M."/>
        </authorList>
    </citation>
    <scope>NUCLEOTIDE SEQUENCE [LARGE SCALE GENOMIC DNA]</scope>
    <source>
        <strain evidence="4 5">DSM 43162</strain>
    </source>
</reference>
<name>A0A1M7TYT6_9ACTN</name>
<keyword evidence="1" id="KW-0560">Oxidoreductase</keyword>
<dbReference type="InterPro" id="IPR050493">
    <property type="entry name" value="FAD-dep_Monooxygenase_BioMet"/>
</dbReference>
<sequence>MFEPVPLSDQLAAVRDDAVRVLVVGAGVAGVTLAQLLRRAGLHPVLVERRAPDADPGYMLGLMPLVDPALRCLGVEQAYRERSVPVRRYALRDRAGRPLREYTLEGLLAFGDYRGIERGQLLAALATAGAPVTHGATVPGLEQSADGVRAVLTDGVREERAEFDAVVAADGIRSATRSLVLPPGQVTGHDTGWSGWVGWMPPDDAPDRYEECWGPGFFLGTYPVPGKVGVFVGGPRRATEEGRAGFTDRVRARLRTTDGRLDRALTAVAHGDGVHPWPLGDVRAATWTLGRVGLVGDAAAGFLPTAGVGAGMAMESAAVLGRLLTGATRESVPGALRRYEALQRPRVQAAQQNSRSLARLLFRTSRPVAAVRDLVARAMPLEAALAPIRRLLEDRGDA</sequence>
<evidence type="ECO:0000256" key="1">
    <source>
        <dbReference type="ARBA" id="ARBA00023002"/>
    </source>
</evidence>
<dbReference type="RefSeq" id="WP_072918173.1">
    <property type="nucleotide sequence ID" value="NZ_FRDM01000010.1"/>
</dbReference>
<dbReference type="PRINTS" id="PR00420">
    <property type="entry name" value="RNGMNOXGNASE"/>
</dbReference>
<keyword evidence="2" id="KW-0503">Monooxygenase</keyword>
<protein>
    <submittedName>
        <fullName evidence="4">2-polyprenyl-6-methoxyphenol hydroxylase</fullName>
    </submittedName>
</protein>
<evidence type="ECO:0000313" key="5">
    <source>
        <dbReference type="Proteomes" id="UP000184428"/>
    </source>
</evidence>
<feature type="domain" description="FAD-binding" evidence="3">
    <location>
        <begin position="19"/>
        <end position="354"/>
    </location>
</feature>
<evidence type="ECO:0000259" key="3">
    <source>
        <dbReference type="Pfam" id="PF01494"/>
    </source>
</evidence>
<evidence type="ECO:0000313" key="4">
    <source>
        <dbReference type="EMBL" id="SHN75932.1"/>
    </source>
</evidence>
<dbReference type="Gene3D" id="3.50.50.60">
    <property type="entry name" value="FAD/NAD(P)-binding domain"/>
    <property type="match status" value="1"/>
</dbReference>
<dbReference type="OrthoDB" id="3356051at2"/>
<dbReference type="PANTHER" id="PTHR13789">
    <property type="entry name" value="MONOOXYGENASE"/>
    <property type="match status" value="1"/>
</dbReference>
<dbReference type="PANTHER" id="PTHR13789:SF309">
    <property type="entry name" value="PUTATIVE (AFU_ORTHOLOGUE AFUA_6G14510)-RELATED"/>
    <property type="match status" value="1"/>
</dbReference>
<gene>
    <name evidence="4" type="ORF">SAMN05660350_02362</name>
</gene>
<dbReference type="EMBL" id="FRDM01000010">
    <property type="protein sequence ID" value="SHN75932.1"/>
    <property type="molecule type" value="Genomic_DNA"/>
</dbReference>
<dbReference type="Proteomes" id="UP000184428">
    <property type="component" value="Unassembled WGS sequence"/>
</dbReference>
<proteinExistence type="predicted"/>
<dbReference type="Pfam" id="PF01494">
    <property type="entry name" value="FAD_binding_3"/>
    <property type="match status" value="1"/>
</dbReference>
<dbReference type="InterPro" id="IPR002938">
    <property type="entry name" value="FAD-bd"/>
</dbReference>
<dbReference type="GO" id="GO:0071949">
    <property type="term" value="F:FAD binding"/>
    <property type="evidence" value="ECO:0007669"/>
    <property type="project" value="InterPro"/>
</dbReference>
<accession>A0A1M7TYT6</accession>
<organism evidence="4 5">
    <name type="scientific">Geodermatophilus obscurus</name>
    <dbReference type="NCBI Taxonomy" id="1861"/>
    <lineage>
        <taxon>Bacteria</taxon>
        <taxon>Bacillati</taxon>
        <taxon>Actinomycetota</taxon>
        <taxon>Actinomycetes</taxon>
        <taxon>Geodermatophilales</taxon>
        <taxon>Geodermatophilaceae</taxon>
        <taxon>Geodermatophilus</taxon>
    </lineage>
</organism>